<keyword evidence="4" id="KW-1185">Reference proteome</keyword>
<name>A0A4Z1P3M5_9PEZI</name>
<organism evidence="3 4">
    <name type="scientific">Venturia nashicola</name>
    <dbReference type="NCBI Taxonomy" id="86259"/>
    <lineage>
        <taxon>Eukaryota</taxon>
        <taxon>Fungi</taxon>
        <taxon>Dikarya</taxon>
        <taxon>Ascomycota</taxon>
        <taxon>Pezizomycotina</taxon>
        <taxon>Dothideomycetes</taxon>
        <taxon>Pleosporomycetidae</taxon>
        <taxon>Venturiales</taxon>
        <taxon>Venturiaceae</taxon>
        <taxon>Venturia</taxon>
    </lineage>
</organism>
<dbReference type="PANTHER" id="PTHR35394">
    <property type="entry name" value="DUF3176 DOMAIN-CONTAINING PROTEIN"/>
    <property type="match status" value="1"/>
</dbReference>
<dbReference type="EMBL" id="SNSC02000010">
    <property type="protein sequence ID" value="TID20949.1"/>
    <property type="molecule type" value="Genomic_DNA"/>
</dbReference>
<evidence type="ECO:0000256" key="2">
    <source>
        <dbReference type="SAM" id="Phobius"/>
    </source>
</evidence>
<reference evidence="3 4" key="1">
    <citation type="submission" date="2019-04" db="EMBL/GenBank/DDBJ databases">
        <title>High contiguity whole genome sequence and gene annotation resource for two Venturia nashicola isolates.</title>
        <authorList>
            <person name="Prokchorchik M."/>
            <person name="Won K."/>
            <person name="Lee Y."/>
            <person name="Choi E.D."/>
            <person name="Segonzac C."/>
            <person name="Sohn K.H."/>
        </authorList>
    </citation>
    <scope>NUCLEOTIDE SEQUENCE [LARGE SCALE GENOMIC DNA]</scope>
    <source>
        <strain evidence="3 4">PRI2</strain>
    </source>
</reference>
<accession>A0A4Z1P3M5</accession>
<dbReference type="STRING" id="86259.A0A4Z1P3M5"/>
<dbReference type="OrthoDB" id="5376804at2759"/>
<feature type="transmembrane region" description="Helical" evidence="2">
    <location>
        <begin position="147"/>
        <end position="167"/>
    </location>
</feature>
<dbReference type="Proteomes" id="UP000298493">
    <property type="component" value="Unassembled WGS sequence"/>
</dbReference>
<feature type="compositionally biased region" description="Low complexity" evidence="1">
    <location>
        <begin position="37"/>
        <end position="50"/>
    </location>
</feature>
<evidence type="ECO:0000313" key="4">
    <source>
        <dbReference type="Proteomes" id="UP000298493"/>
    </source>
</evidence>
<feature type="transmembrane region" description="Helical" evidence="2">
    <location>
        <begin position="208"/>
        <end position="224"/>
    </location>
</feature>
<feature type="transmembrane region" description="Helical" evidence="2">
    <location>
        <begin position="105"/>
        <end position="127"/>
    </location>
</feature>
<sequence length="648" mass="70396">MYHPVPNSNATPSIELGPVSPVSAPHTPRPSLDTTGQASAPPSRASSSQPNTSQPTGSIFAGIASNTVTPTTSQSNTSAAVFPATPRSASPTLQQLRGSWISSSWWWWEIGAALLSMTSMLLIIVVLVKVQDKPLGDWHFSIQPNSLIAVLTTVGKTAMLLAVAESISQLKWLYFDRTQPLVRFQEFDEATRGPWGAFVLICGTRGKAILACLGAFITIVALGIEPTAQQILDFPTRIEPVYNLTATLGKADVYYTSGLRSTGTTNVVANNPDLLRFQTAIVNGIVGRVSVPDFECPQEADSCHWSPFTTLGVCGQCEKVTDSVTYNCSQPFRASGTILCDYDVPGVSSSDVSGPGFHMMYDPQLAEPYNSSMLFKSFGSDGSQGIITIKIPSDAIIGVSKNATANAPPYEIEHCTIDWCARSFPNVTAVPGRIERNESTFEYLTAVRGIQDNLGTEVLELRANSTGMKFNVTRQSYNVMWGFITGLVNNATKIKQISIKRTDTSGSVLDFGGYLYNSNISKVIDDIAVTVTNQIRSQSQDNLNATMMQGEVRVKETYVKVRWPWLILPLLETILATILLISSIIMNGKTPLWKSSMVACLVHGLDGWNDDELIVQGHESVGSLNRLAQGMKVTLTENDEGFLKLKRT</sequence>
<comment type="caution">
    <text evidence="3">The sequence shown here is derived from an EMBL/GenBank/DDBJ whole genome shotgun (WGS) entry which is preliminary data.</text>
</comment>
<dbReference type="PANTHER" id="PTHR35394:SF5">
    <property type="entry name" value="DUF3176 DOMAIN-CONTAINING PROTEIN"/>
    <property type="match status" value="1"/>
</dbReference>
<dbReference type="AlphaFoldDB" id="A0A4Z1P3M5"/>
<keyword evidence="2" id="KW-0472">Membrane</keyword>
<keyword evidence="2" id="KW-0812">Transmembrane</keyword>
<gene>
    <name evidence="3" type="ORF">E6O75_ATG05714</name>
</gene>
<proteinExistence type="predicted"/>
<evidence type="ECO:0000313" key="3">
    <source>
        <dbReference type="EMBL" id="TID20949.1"/>
    </source>
</evidence>
<feature type="region of interest" description="Disordered" evidence="1">
    <location>
        <begin position="1"/>
        <end position="60"/>
    </location>
</feature>
<dbReference type="InterPro" id="IPR021514">
    <property type="entry name" value="DUF3176"/>
</dbReference>
<protein>
    <submittedName>
        <fullName evidence="3">Uncharacterized protein</fullName>
    </submittedName>
</protein>
<dbReference type="Pfam" id="PF11374">
    <property type="entry name" value="DUF3176"/>
    <property type="match status" value="1"/>
</dbReference>
<feature type="transmembrane region" description="Helical" evidence="2">
    <location>
        <begin position="563"/>
        <end position="586"/>
    </location>
</feature>
<feature type="compositionally biased region" description="Polar residues" evidence="1">
    <location>
        <begin position="1"/>
        <end position="12"/>
    </location>
</feature>
<evidence type="ECO:0000256" key="1">
    <source>
        <dbReference type="SAM" id="MobiDB-lite"/>
    </source>
</evidence>
<keyword evidence="2" id="KW-1133">Transmembrane helix</keyword>